<gene>
    <name evidence="2" type="ORF">OS493_006351</name>
</gene>
<sequence length="249" mass="28594">MGKKKAKRPRKASRSDKRMQKLYADAIKERRTRRRQARYTESEKNPKEVLEETLKKQEQLRKPRVSLAVPVSKLVPFKPDEKGLEFPRDFRRDSASLSWIPRSGFPLFEPALAYNGRRSPSSEFNDDLGKIVVSCKDAPAKNNGFNVEEILQVMPLRIGDEDSESLAETSTRSHLPPIYRQDVWQETMRQASTSSRSIPAKQDAWNIRDPTSLMVGRQELYTREKCKSTVSLAERRFRLRAASSSAVVP</sequence>
<keyword evidence="3" id="KW-1185">Reference proteome</keyword>
<feature type="region of interest" description="Disordered" evidence="1">
    <location>
        <begin position="1"/>
        <end position="50"/>
    </location>
</feature>
<dbReference type="EMBL" id="MU825398">
    <property type="protein sequence ID" value="KAJ7393380.1"/>
    <property type="molecule type" value="Genomic_DNA"/>
</dbReference>
<name>A0A9X0A5F8_9CNID</name>
<dbReference type="OrthoDB" id="5960143at2759"/>
<evidence type="ECO:0000313" key="3">
    <source>
        <dbReference type="Proteomes" id="UP001163046"/>
    </source>
</evidence>
<dbReference type="AlphaFoldDB" id="A0A9X0A5F8"/>
<evidence type="ECO:0000256" key="1">
    <source>
        <dbReference type="SAM" id="MobiDB-lite"/>
    </source>
</evidence>
<dbReference type="Proteomes" id="UP001163046">
    <property type="component" value="Unassembled WGS sequence"/>
</dbReference>
<protein>
    <submittedName>
        <fullName evidence="2">Uncharacterized protein</fullName>
    </submittedName>
</protein>
<reference evidence="2" key="1">
    <citation type="submission" date="2023-01" db="EMBL/GenBank/DDBJ databases">
        <title>Genome assembly of the deep-sea coral Lophelia pertusa.</title>
        <authorList>
            <person name="Herrera S."/>
            <person name="Cordes E."/>
        </authorList>
    </citation>
    <scope>NUCLEOTIDE SEQUENCE</scope>
    <source>
        <strain evidence="2">USNM1676648</strain>
        <tissue evidence="2">Polyp</tissue>
    </source>
</reference>
<organism evidence="2 3">
    <name type="scientific">Desmophyllum pertusum</name>
    <dbReference type="NCBI Taxonomy" id="174260"/>
    <lineage>
        <taxon>Eukaryota</taxon>
        <taxon>Metazoa</taxon>
        <taxon>Cnidaria</taxon>
        <taxon>Anthozoa</taxon>
        <taxon>Hexacorallia</taxon>
        <taxon>Scleractinia</taxon>
        <taxon>Caryophylliina</taxon>
        <taxon>Caryophylliidae</taxon>
        <taxon>Desmophyllum</taxon>
    </lineage>
</organism>
<feature type="compositionally biased region" description="Basic and acidic residues" evidence="1">
    <location>
        <begin position="38"/>
        <end position="50"/>
    </location>
</feature>
<feature type="compositionally biased region" description="Basic residues" evidence="1">
    <location>
        <begin position="1"/>
        <end position="12"/>
    </location>
</feature>
<accession>A0A9X0A5F8</accession>
<comment type="caution">
    <text evidence="2">The sequence shown here is derived from an EMBL/GenBank/DDBJ whole genome shotgun (WGS) entry which is preliminary data.</text>
</comment>
<proteinExistence type="predicted"/>
<evidence type="ECO:0000313" key="2">
    <source>
        <dbReference type="EMBL" id="KAJ7393380.1"/>
    </source>
</evidence>